<feature type="transmembrane region" description="Helical" evidence="5">
    <location>
        <begin position="77"/>
        <end position="99"/>
    </location>
</feature>
<dbReference type="OrthoDB" id="673785at2"/>
<organism evidence="7 8">
    <name type="scientific">Mesonia phycicola</name>
    <dbReference type="NCBI Taxonomy" id="579105"/>
    <lineage>
        <taxon>Bacteria</taxon>
        <taxon>Pseudomonadati</taxon>
        <taxon>Bacteroidota</taxon>
        <taxon>Flavobacteriia</taxon>
        <taxon>Flavobacteriales</taxon>
        <taxon>Flavobacteriaceae</taxon>
        <taxon>Mesonia</taxon>
    </lineage>
</organism>
<evidence type="ECO:0000256" key="4">
    <source>
        <dbReference type="ARBA" id="ARBA00023136"/>
    </source>
</evidence>
<evidence type="ECO:0000313" key="8">
    <source>
        <dbReference type="Proteomes" id="UP000184225"/>
    </source>
</evidence>
<feature type="transmembrane region" description="Helical" evidence="5">
    <location>
        <begin position="7"/>
        <end position="28"/>
    </location>
</feature>
<gene>
    <name evidence="7" type="ORF">SAMN04488096_10212</name>
</gene>
<dbReference type="GO" id="GO:0016020">
    <property type="term" value="C:membrane"/>
    <property type="evidence" value="ECO:0007669"/>
    <property type="project" value="UniProtKB-SubCell"/>
</dbReference>
<feature type="transmembrane region" description="Helical" evidence="5">
    <location>
        <begin position="48"/>
        <end position="70"/>
    </location>
</feature>
<name>A0A1M6BF59_9FLAO</name>
<evidence type="ECO:0000256" key="5">
    <source>
        <dbReference type="SAM" id="Phobius"/>
    </source>
</evidence>
<keyword evidence="3 5" id="KW-1133">Transmembrane helix</keyword>
<dbReference type="STRING" id="579105.SAMN04488096_10212"/>
<evidence type="ECO:0000259" key="6">
    <source>
        <dbReference type="Pfam" id="PF07291"/>
    </source>
</evidence>
<dbReference type="EMBL" id="FQYY01000002">
    <property type="protein sequence ID" value="SHI47394.1"/>
    <property type="molecule type" value="Genomic_DNA"/>
</dbReference>
<keyword evidence="4 5" id="KW-0472">Membrane</keyword>
<evidence type="ECO:0000256" key="2">
    <source>
        <dbReference type="ARBA" id="ARBA00022692"/>
    </source>
</evidence>
<proteinExistence type="predicted"/>
<accession>A0A1M6BF59</accession>
<dbReference type="RefSeq" id="WP_073148046.1">
    <property type="nucleotide sequence ID" value="NZ_FQYY01000002.1"/>
</dbReference>
<keyword evidence="8" id="KW-1185">Reference proteome</keyword>
<dbReference type="AlphaFoldDB" id="A0A1M6BF59"/>
<evidence type="ECO:0000256" key="3">
    <source>
        <dbReference type="ARBA" id="ARBA00022989"/>
    </source>
</evidence>
<dbReference type="Proteomes" id="UP000184225">
    <property type="component" value="Unassembled WGS sequence"/>
</dbReference>
<dbReference type="GO" id="GO:0030416">
    <property type="term" value="P:methylamine metabolic process"/>
    <property type="evidence" value="ECO:0007669"/>
    <property type="project" value="InterPro"/>
</dbReference>
<comment type="subcellular location">
    <subcellularLocation>
        <location evidence="1">Membrane</location>
        <topology evidence="1">Multi-pass membrane protein</topology>
    </subcellularLocation>
</comment>
<dbReference type="InterPro" id="IPR009908">
    <property type="entry name" value="Methylamine_util_MauE"/>
</dbReference>
<dbReference type="UniPathway" id="UPA00895"/>
<evidence type="ECO:0000313" key="7">
    <source>
        <dbReference type="EMBL" id="SHI47394.1"/>
    </source>
</evidence>
<dbReference type="Pfam" id="PF07291">
    <property type="entry name" value="MauE"/>
    <property type="match status" value="1"/>
</dbReference>
<reference evidence="7 8" key="1">
    <citation type="submission" date="2016-11" db="EMBL/GenBank/DDBJ databases">
        <authorList>
            <person name="Jaros S."/>
            <person name="Januszkiewicz K."/>
            <person name="Wedrychowicz H."/>
        </authorList>
    </citation>
    <scope>NUCLEOTIDE SEQUENCE [LARGE SCALE GENOMIC DNA]</scope>
    <source>
        <strain evidence="7 8">DSM 21425</strain>
    </source>
</reference>
<protein>
    <submittedName>
        <fullName evidence="7">Methylamine utilisation protein MauE</fullName>
    </submittedName>
</protein>
<feature type="domain" description="Methylamine utilisation protein MauE" evidence="6">
    <location>
        <begin position="6"/>
        <end position="131"/>
    </location>
</feature>
<evidence type="ECO:0000256" key="1">
    <source>
        <dbReference type="ARBA" id="ARBA00004141"/>
    </source>
</evidence>
<keyword evidence="2 5" id="KW-0812">Transmembrane</keyword>
<sequence>MTRDKIIYISINYILLIVFAFAGITKLLEQEKFYTNLVNSPILELPSLVIHIIAWLIPTLEVFVVIGLIWKRFQVQAIYLIVVLLITYIIYTLAILLVAPYSPCSCGGVIALIDWTQHLYLQIGLLSLTFVEMYYHFKISKN</sequence>
<feature type="transmembrane region" description="Helical" evidence="5">
    <location>
        <begin position="119"/>
        <end position="137"/>
    </location>
</feature>